<proteinExistence type="predicted"/>
<feature type="non-terminal residue" evidence="2">
    <location>
        <position position="1"/>
    </location>
</feature>
<reference evidence="2 3" key="1">
    <citation type="submission" date="2019-03" db="EMBL/GenBank/DDBJ databases">
        <title>Single cell metagenomics reveals metabolic interactions within the superorganism composed of flagellate Streblomastix strix and complex community of Bacteroidetes bacteria on its surface.</title>
        <authorList>
            <person name="Treitli S.C."/>
            <person name="Kolisko M."/>
            <person name="Husnik F."/>
            <person name="Keeling P."/>
            <person name="Hampl V."/>
        </authorList>
    </citation>
    <scope>NUCLEOTIDE SEQUENCE [LARGE SCALE GENOMIC DNA]</scope>
    <source>
        <strain evidence="2">ST1C</strain>
    </source>
</reference>
<dbReference type="EMBL" id="SNRW01007951">
    <property type="protein sequence ID" value="KAA6380355.1"/>
    <property type="molecule type" value="Genomic_DNA"/>
</dbReference>
<keyword evidence="1" id="KW-0175">Coiled coil</keyword>
<dbReference type="Proteomes" id="UP000324800">
    <property type="component" value="Unassembled WGS sequence"/>
</dbReference>
<gene>
    <name evidence="2" type="ORF">EZS28_024118</name>
</gene>
<sequence length="338" mass="37476">EKHSNTACQALSKLIRKSPNIQKALVGSGFVEMATYTLIEEGTPQHIQTNILTVILDLITNGADVRALGGLYPVLEKFAKEEDSKQQEITMKAQIIQTILISKRITGSSSSSEIQELKRIDKESQKQLEEQKRQNEELKKQISDLKLQLEEAKPEVGDVAISIDVPSGSYTKKDGEYTYTSTSVQYKVFPIKPVITQGITKCEFKGNFSTGSDWVGVMKSGLVVPFGSHANTQPYAKDCMLFCYGGMYQNSKPTMAGNKSIKADDLVAIEVNMNTRPRTAHLFINNVQQPGYISGLPEKVQYYFQLYSSGFPATVQSLKRLSAPTVKNVSGGKEVKWE</sequence>
<feature type="coiled-coil region" evidence="1">
    <location>
        <begin position="114"/>
        <end position="155"/>
    </location>
</feature>
<evidence type="ECO:0000256" key="1">
    <source>
        <dbReference type="SAM" id="Coils"/>
    </source>
</evidence>
<organism evidence="2 3">
    <name type="scientific">Streblomastix strix</name>
    <dbReference type="NCBI Taxonomy" id="222440"/>
    <lineage>
        <taxon>Eukaryota</taxon>
        <taxon>Metamonada</taxon>
        <taxon>Preaxostyla</taxon>
        <taxon>Oxymonadida</taxon>
        <taxon>Streblomastigidae</taxon>
        <taxon>Streblomastix</taxon>
    </lineage>
</organism>
<evidence type="ECO:0000313" key="2">
    <source>
        <dbReference type="EMBL" id="KAA6380355.1"/>
    </source>
</evidence>
<protein>
    <recommendedName>
        <fullName evidence="4">SPRY domain-containing protein</fullName>
    </recommendedName>
</protein>
<name>A0A5J4VD09_9EUKA</name>
<dbReference type="AlphaFoldDB" id="A0A5J4VD09"/>
<evidence type="ECO:0008006" key="4">
    <source>
        <dbReference type="Google" id="ProtNLM"/>
    </source>
</evidence>
<comment type="caution">
    <text evidence="2">The sequence shown here is derived from an EMBL/GenBank/DDBJ whole genome shotgun (WGS) entry which is preliminary data.</text>
</comment>
<accession>A0A5J4VD09</accession>
<evidence type="ECO:0000313" key="3">
    <source>
        <dbReference type="Proteomes" id="UP000324800"/>
    </source>
</evidence>